<comment type="caution">
    <text evidence="5">The sequence shown here is derived from an EMBL/GenBank/DDBJ whole genome shotgun (WGS) entry which is preliminary data.</text>
</comment>
<keyword evidence="2" id="KW-0812">Transmembrane</keyword>
<dbReference type="PROSITE" id="PS51257">
    <property type="entry name" value="PROKAR_LIPOPROTEIN"/>
    <property type="match status" value="1"/>
</dbReference>
<evidence type="ECO:0000313" key="5">
    <source>
        <dbReference type="EMBL" id="MBT1704887.1"/>
    </source>
</evidence>
<keyword evidence="2" id="KW-0472">Membrane</keyword>
<feature type="domain" description="Polysaccharide export protein N-terminal" evidence="3">
    <location>
        <begin position="50"/>
        <end position="142"/>
    </location>
</feature>
<accession>A0ABS5VVP9</accession>
<dbReference type="InterPro" id="IPR049712">
    <property type="entry name" value="Poly_export"/>
</dbReference>
<dbReference type="EMBL" id="JAHESD010000041">
    <property type="protein sequence ID" value="MBT1704887.1"/>
    <property type="molecule type" value="Genomic_DNA"/>
</dbReference>
<name>A0ABS5VVP9_9BACT</name>
<gene>
    <name evidence="5" type="ORF">KK060_16460</name>
</gene>
<evidence type="ECO:0000256" key="1">
    <source>
        <dbReference type="ARBA" id="ARBA00022729"/>
    </source>
</evidence>
<feature type="domain" description="Soluble ligand binding" evidence="4">
    <location>
        <begin position="147"/>
        <end position="196"/>
    </location>
</feature>
<evidence type="ECO:0000259" key="3">
    <source>
        <dbReference type="Pfam" id="PF02563"/>
    </source>
</evidence>
<keyword evidence="2" id="KW-1133">Transmembrane helix</keyword>
<evidence type="ECO:0000313" key="6">
    <source>
        <dbReference type="Proteomes" id="UP000772618"/>
    </source>
</evidence>
<proteinExistence type="predicted"/>
<dbReference type="InterPro" id="IPR003715">
    <property type="entry name" value="Poly_export_N"/>
</dbReference>
<dbReference type="InterPro" id="IPR019554">
    <property type="entry name" value="Soluble_ligand-bd"/>
</dbReference>
<evidence type="ECO:0000259" key="4">
    <source>
        <dbReference type="Pfam" id="PF10531"/>
    </source>
</evidence>
<dbReference type="PANTHER" id="PTHR33619:SF3">
    <property type="entry name" value="POLYSACCHARIDE EXPORT PROTEIN GFCE-RELATED"/>
    <property type="match status" value="1"/>
</dbReference>
<keyword evidence="6" id="KW-1185">Reference proteome</keyword>
<keyword evidence="1" id="KW-0732">Signal</keyword>
<reference evidence="5 6" key="1">
    <citation type="submission" date="2021-05" db="EMBL/GenBank/DDBJ databases">
        <title>A Polyphasic approach of four new species of the genus Ohtaekwangia: Ohtaekwangia histidinii sp. nov., Ohtaekwangia cretensis sp. nov., Ohtaekwangia indiensis sp. nov., Ohtaekwangia reichenbachii sp. nov. from diverse environment.</title>
        <authorList>
            <person name="Octaviana S."/>
        </authorList>
    </citation>
    <scope>NUCLEOTIDE SEQUENCE [LARGE SCALE GENOMIC DNA]</scope>
    <source>
        <strain evidence="5 6">PWU20</strain>
    </source>
</reference>
<dbReference type="PANTHER" id="PTHR33619">
    <property type="entry name" value="POLYSACCHARIDE EXPORT PROTEIN GFCE-RELATED"/>
    <property type="match status" value="1"/>
</dbReference>
<dbReference type="RefSeq" id="WP_254154848.1">
    <property type="nucleotide sequence ID" value="NZ_JAHESD010000041.1"/>
</dbReference>
<evidence type="ECO:0000256" key="2">
    <source>
        <dbReference type="SAM" id="Phobius"/>
    </source>
</evidence>
<feature type="transmembrane region" description="Helical" evidence="2">
    <location>
        <begin position="236"/>
        <end position="258"/>
    </location>
</feature>
<organism evidence="5 6">
    <name type="scientific">Chryseosolibacter indicus</name>
    <dbReference type="NCBI Taxonomy" id="2782351"/>
    <lineage>
        <taxon>Bacteria</taxon>
        <taxon>Pseudomonadati</taxon>
        <taxon>Bacteroidota</taxon>
        <taxon>Cytophagia</taxon>
        <taxon>Cytophagales</taxon>
        <taxon>Chryseotaleaceae</taxon>
        <taxon>Chryseosolibacter</taxon>
    </lineage>
</organism>
<dbReference type="Proteomes" id="UP000772618">
    <property type="component" value="Unassembled WGS sequence"/>
</dbReference>
<sequence length="260" mass="29326">MRLYLLFVGLIFFASCVSNKKVTLLQKNDVNATNLPKDSVIRTYAIDTFQYKVQPNDILSVRFESLSPKELDIFSTSQNQLNVQLQGTNGLVMGELVDEKGEISIPFVGKFKVSGLTVFEVQDTLEHLANQYVEAPTVKVRLINYRITILGEVKNEGSITLSNNRVSMLEAIGISGGFNDLADRANVKLIRQRGGQTEVQYINLLDENFIRSPYYYVYQGDVLIVPPLKQRPFRNYFGQNLALFVSSLSVLLLAFNLLQN</sequence>
<dbReference type="Pfam" id="PF02563">
    <property type="entry name" value="Poly_export"/>
    <property type="match status" value="1"/>
</dbReference>
<dbReference type="Gene3D" id="3.10.560.10">
    <property type="entry name" value="Outer membrane lipoprotein wza domain like"/>
    <property type="match status" value="1"/>
</dbReference>
<dbReference type="Gene3D" id="3.30.1950.10">
    <property type="entry name" value="wza like domain"/>
    <property type="match status" value="1"/>
</dbReference>
<protein>
    <submittedName>
        <fullName evidence="5">Polysaccharide biosynthesis/export family protein</fullName>
    </submittedName>
</protein>
<dbReference type="Pfam" id="PF10531">
    <property type="entry name" value="SLBB"/>
    <property type="match status" value="1"/>
</dbReference>